<reference evidence="2 3" key="1">
    <citation type="journal article" date="2018" name="Syst. Appl. Microbiol.">
        <title>Flavobacterium circumlabens sp. nov. and Flavobacterium cupreum sp. nov., two psychrotrophic species isolated from Antarctic environmental samples.</title>
        <authorList>
            <person name="Kralova S."/>
            <person name="Busse H.J."/>
            <person name="Svec P."/>
            <person name="Maslanova I."/>
            <person name="Stankova E."/>
            <person name="Bartak M."/>
            <person name="Sedlacek I."/>
        </authorList>
    </citation>
    <scope>NUCLEOTIDE SEQUENCE [LARGE SCALE GENOMIC DNA]</scope>
    <source>
        <strain evidence="2 3">CCM 8828</strain>
    </source>
</reference>
<name>A0A4Y7UFY0_9FLAO</name>
<comment type="caution">
    <text evidence="2">The sequence shown here is derived from an EMBL/GenBank/DDBJ whole genome shotgun (WGS) entry which is preliminary data.</text>
</comment>
<dbReference type="AlphaFoldDB" id="A0A4Y7UFY0"/>
<dbReference type="EMBL" id="QWDN01000002">
    <property type="protein sequence ID" value="TEB45370.1"/>
    <property type="molecule type" value="Genomic_DNA"/>
</dbReference>
<sequence length="135" mass="15847">MIMKIKICVLAFLFLVMQNILAQKSSNYKIVEIDSVNNYYFITVKKNFKKYLIISNKIRTEGDCEKIKHSKKYKLVLIKYVPAIIIPNRKNFSISIEDRVVWSDGGKYTAYTTDMLSGLCLTTRFKYCKIHENKK</sequence>
<evidence type="ECO:0000313" key="2">
    <source>
        <dbReference type="EMBL" id="TEB45370.1"/>
    </source>
</evidence>
<accession>A0A4Y7UFY0</accession>
<organism evidence="2 3">
    <name type="scientific">Flavobacterium circumlabens</name>
    <dbReference type="NCBI Taxonomy" id="2133765"/>
    <lineage>
        <taxon>Bacteria</taxon>
        <taxon>Pseudomonadati</taxon>
        <taxon>Bacteroidota</taxon>
        <taxon>Flavobacteriia</taxon>
        <taxon>Flavobacteriales</taxon>
        <taxon>Flavobacteriaceae</taxon>
        <taxon>Flavobacterium</taxon>
    </lineage>
</organism>
<keyword evidence="1" id="KW-0732">Signal</keyword>
<dbReference type="Proteomes" id="UP000298340">
    <property type="component" value="Unassembled WGS sequence"/>
</dbReference>
<gene>
    <name evidence="2" type="ORF">D0809_09430</name>
</gene>
<evidence type="ECO:0000313" key="3">
    <source>
        <dbReference type="Proteomes" id="UP000298340"/>
    </source>
</evidence>
<protein>
    <submittedName>
        <fullName evidence="2">Uncharacterized protein</fullName>
    </submittedName>
</protein>
<evidence type="ECO:0000256" key="1">
    <source>
        <dbReference type="SAM" id="SignalP"/>
    </source>
</evidence>
<feature type="chain" id="PRO_5021296656" evidence="1">
    <location>
        <begin position="23"/>
        <end position="135"/>
    </location>
</feature>
<proteinExistence type="predicted"/>
<feature type="signal peptide" evidence="1">
    <location>
        <begin position="1"/>
        <end position="22"/>
    </location>
</feature>